<gene>
    <name evidence="2" type="ORF">HMPREF1872_00031</name>
</gene>
<evidence type="ECO:0000313" key="2">
    <source>
        <dbReference type="EMBL" id="KXB42695.1"/>
    </source>
</evidence>
<feature type="transmembrane region" description="Helical" evidence="1">
    <location>
        <begin position="16"/>
        <end position="41"/>
    </location>
</feature>
<evidence type="ECO:0000313" key="3">
    <source>
        <dbReference type="Proteomes" id="UP000070080"/>
    </source>
</evidence>
<dbReference type="STRING" id="1497955.HMPREF1872_00031"/>
<keyword evidence="1" id="KW-1133">Transmembrane helix</keyword>
<proteinExistence type="predicted"/>
<comment type="caution">
    <text evidence="2">The sequence shown here is derived from an EMBL/GenBank/DDBJ whole genome shotgun (WGS) entry which is preliminary data.</text>
</comment>
<keyword evidence="1" id="KW-0812">Transmembrane</keyword>
<dbReference type="EMBL" id="LSCV01000001">
    <property type="protein sequence ID" value="KXB42695.1"/>
    <property type="molecule type" value="Genomic_DNA"/>
</dbReference>
<dbReference type="RefSeq" id="WP_066712176.1">
    <property type="nucleotide sequence ID" value="NZ_CP118869.1"/>
</dbReference>
<reference evidence="3" key="1">
    <citation type="submission" date="2016-01" db="EMBL/GenBank/DDBJ databases">
        <authorList>
            <person name="Mitreva M."/>
            <person name="Pepin K.H."/>
            <person name="Mihindukulasuriya K.A."/>
            <person name="Fulton R."/>
            <person name="Fronick C."/>
            <person name="O'Laughlin M."/>
            <person name="Miner T."/>
            <person name="Herter B."/>
            <person name="Rosa B.A."/>
            <person name="Cordes M."/>
            <person name="Tomlinson C."/>
            <person name="Wollam A."/>
            <person name="Palsikar V.B."/>
            <person name="Mardis E.R."/>
            <person name="Wilson R.K."/>
        </authorList>
    </citation>
    <scope>NUCLEOTIDE SEQUENCE [LARGE SCALE GENOMIC DNA]</scope>
    <source>
        <strain evidence="3">KA00274</strain>
    </source>
</reference>
<keyword evidence="3" id="KW-1185">Reference proteome</keyword>
<name>A0A133YHM1_9FIRM</name>
<evidence type="ECO:0000256" key="1">
    <source>
        <dbReference type="SAM" id="Phobius"/>
    </source>
</evidence>
<keyword evidence="1" id="KW-0472">Membrane</keyword>
<organism evidence="2 3">
    <name type="scientific">Amygdalobacter nucleatus</name>
    <dbReference type="NCBI Taxonomy" id="3029274"/>
    <lineage>
        <taxon>Bacteria</taxon>
        <taxon>Bacillati</taxon>
        <taxon>Bacillota</taxon>
        <taxon>Clostridia</taxon>
        <taxon>Eubacteriales</taxon>
        <taxon>Oscillospiraceae</taxon>
        <taxon>Amygdalobacter</taxon>
    </lineage>
</organism>
<dbReference type="Proteomes" id="UP000070080">
    <property type="component" value="Unassembled WGS sequence"/>
</dbReference>
<dbReference type="AlphaFoldDB" id="A0A133YHM1"/>
<protein>
    <submittedName>
        <fullName evidence="2">Uncharacterized protein</fullName>
    </submittedName>
</protein>
<accession>A0A133YHM1</accession>
<sequence>MAANVGKLSNFGPGYLALRLFCTIVLAFGLVSALTLASVLAELISAIFDMSEILSAIMERVIIDVLQQPAFKWWAELYFRVKQIR</sequence>